<dbReference type="AlphaFoldDB" id="A0A915IJ11"/>
<dbReference type="GO" id="GO:0005819">
    <property type="term" value="C:spindle"/>
    <property type="evidence" value="ECO:0007669"/>
    <property type="project" value="TreeGrafter"/>
</dbReference>
<reference evidence="2" key="1">
    <citation type="submission" date="2022-11" db="UniProtKB">
        <authorList>
            <consortium name="WormBaseParasite"/>
        </authorList>
    </citation>
    <scope>IDENTIFICATION</scope>
</reference>
<name>A0A915IJ11_ROMCU</name>
<evidence type="ECO:0000313" key="1">
    <source>
        <dbReference type="Proteomes" id="UP000887565"/>
    </source>
</evidence>
<evidence type="ECO:0000313" key="2">
    <source>
        <dbReference type="WBParaSite" id="nRc.2.0.1.t13799-RA"/>
    </source>
</evidence>
<keyword evidence="1" id="KW-1185">Reference proteome</keyword>
<dbReference type="InterPro" id="IPR039269">
    <property type="entry name" value="ANKFN1"/>
</dbReference>
<protein>
    <submittedName>
        <fullName evidence="2">Uncharacterized protein</fullName>
    </submittedName>
</protein>
<dbReference type="Proteomes" id="UP000887565">
    <property type="component" value="Unplaced"/>
</dbReference>
<dbReference type="PANTHER" id="PTHR21437">
    <property type="entry name" value="WIDE AWAKE"/>
    <property type="match status" value="1"/>
</dbReference>
<dbReference type="GO" id="GO:0061172">
    <property type="term" value="P:regulation of establishment of bipolar cell polarity"/>
    <property type="evidence" value="ECO:0007669"/>
    <property type="project" value="TreeGrafter"/>
</dbReference>
<sequence length="200" mass="22738">PTFSVVCPTEIRKKKSSIKEYLFPSSTKFQKVFLFKIFNVLVRGIYLASIFYTDDKILTTVDDGLPIVEIDDIVPNTLTQDHLWLMKLSSAWVDVKTLLQTEKDQTQRSPSFAFRSKLLESVTNMQNILGTNEIGRLHYTPVVDSRGVTLLVTVEHVQDPKSIQNASTKWTNISKLYKRQAALAAVEKQINVSDVLMMNL</sequence>
<dbReference type="WBParaSite" id="nRc.2.0.1.t13799-RA">
    <property type="protein sequence ID" value="nRc.2.0.1.t13799-RA"/>
    <property type="gene ID" value="nRc.2.0.1.g13799"/>
</dbReference>
<organism evidence="1 2">
    <name type="scientific">Romanomermis culicivorax</name>
    <name type="common">Nematode worm</name>
    <dbReference type="NCBI Taxonomy" id="13658"/>
    <lineage>
        <taxon>Eukaryota</taxon>
        <taxon>Metazoa</taxon>
        <taxon>Ecdysozoa</taxon>
        <taxon>Nematoda</taxon>
        <taxon>Enoplea</taxon>
        <taxon>Dorylaimia</taxon>
        <taxon>Mermithida</taxon>
        <taxon>Mermithoidea</taxon>
        <taxon>Mermithidae</taxon>
        <taxon>Romanomermis</taxon>
    </lineage>
</organism>
<proteinExistence type="predicted"/>
<dbReference type="OMA" id="WTNISKL"/>
<dbReference type="GO" id="GO:0000132">
    <property type="term" value="P:establishment of mitotic spindle orientation"/>
    <property type="evidence" value="ECO:0007669"/>
    <property type="project" value="TreeGrafter"/>
</dbReference>
<dbReference type="PANTHER" id="PTHR21437:SF1">
    <property type="entry name" value="WIDE AWAKE"/>
    <property type="match status" value="1"/>
</dbReference>
<accession>A0A915IJ11</accession>